<protein>
    <submittedName>
        <fullName evidence="1">Uncharacterized protein</fullName>
    </submittedName>
</protein>
<name>A0A248SKV7_9CAUD</name>
<organism evidence="1 2">
    <name type="scientific">Klebsiella phage SopranoGao</name>
    <dbReference type="NCBI Taxonomy" id="2026944"/>
    <lineage>
        <taxon>Viruses</taxon>
        <taxon>Duplodnaviria</taxon>
        <taxon>Heunggongvirae</taxon>
        <taxon>Uroviricota</taxon>
        <taxon>Caudoviricetes</taxon>
        <taxon>Lastavirus</taxon>
        <taxon>Lastavirus sopranogao</taxon>
    </lineage>
</organism>
<evidence type="ECO:0000313" key="1">
    <source>
        <dbReference type="EMBL" id="ASV45055.1"/>
    </source>
</evidence>
<evidence type="ECO:0000313" key="2">
    <source>
        <dbReference type="Proteomes" id="UP000224252"/>
    </source>
</evidence>
<sequence>MQTLKPIDGRWLYWQQVDLANGVFRVQGAEWRTECPDLTEWVDWTGSAQLEEEIGLALDMLGAYMLGKWVGFGRTIDGICHGIAWMVS</sequence>
<proteinExistence type="predicted"/>
<accession>A0A248SKV7</accession>
<reference evidence="1 2" key="1">
    <citation type="submission" date="2017-08" db="EMBL/GenBank/DDBJ databases">
        <authorList>
            <person name="de Groot N.N."/>
        </authorList>
    </citation>
    <scope>NUCLEOTIDE SEQUENCE [LARGE SCALE GENOMIC DNA]</scope>
</reference>
<keyword evidence="2" id="KW-1185">Reference proteome</keyword>
<gene>
    <name evidence="1" type="ORF">SopranoGao_32</name>
</gene>
<dbReference type="EMBL" id="MF612073">
    <property type="protein sequence ID" value="ASV45055.1"/>
    <property type="molecule type" value="Genomic_DNA"/>
</dbReference>
<dbReference type="Proteomes" id="UP000224252">
    <property type="component" value="Segment"/>
</dbReference>